<sequence>MSLPDEVRRHVADVAGRARFVTIDRETLDALEPGPIPPQDATRHFHEGEPADVADYVLTLNAINFGSGWFPTLRKRPDSSGYWTIAWALADRFRDRGPWTPAELRGMTAEEVAGVLGQEPGHHLMALYAEALRALGAFLGERRAADVFAAADGSAARLARAVVDGMPFYRDHGLYKRAQILGSDVATFGIGELRDLDELTMFADNLVPHVLRCAGALVYDEDLAAAIDEGDLLPLHRAEHEIRCCAVHAVELLSARTGVPARHLDAWLWDAGQRPEVKARPRHRCRTVFY</sequence>
<evidence type="ECO:0000256" key="1">
    <source>
        <dbReference type="ARBA" id="ARBA00022801"/>
    </source>
</evidence>
<dbReference type="Pfam" id="PF10343">
    <property type="entry name" value="Q_salvage"/>
    <property type="match status" value="1"/>
</dbReference>
<name>H0E0Z1_9ACTN</name>
<comment type="similarity">
    <text evidence="2">Belongs to the QNG1 protein family.</text>
</comment>
<dbReference type="PANTHER" id="PTHR21314">
    <property type="entry name" value="QUEUOSINE 5'-PHOSPHATE N-GLYCOSYLASE_HYDROLASE-RELATED"/>
    <property type="match status" value="1"/>
</dbReference>
<evidence type="ECO:0000256" key="3">
    <source>
        <dbReference type="ARBA" id="ARBA00035306"/>
    </source>
</evidence>
<evidence type="ECO:0000256" key="4">
    <source>
        <dbReference type="ARBA" id="ARBA00035393"/>
    </source>
</evidence>
<dbReference type="Proteomes" id="UP000005143">
    <property type="component" value="Unassembled WGS sequence"/>
</dbReference>
<evidence type="ECO:0000313" key="6">
    <source>
        <dbReference type="EMBL" id="EHN12652.1"/>
    </source>
</evidence>
<keyword evidence="7" id="KW-1185">Reference proteome</keyword>
<dbReference type="OrthoDB" id="145736at2"/>
<keyword evidence="1" id="KW-0378">Hydrolase</keyword>
<accession>H0E0Z1</accession>
<organism evidence="6 7">
    <name type="scientific">Patulibacter medicamentivorans</name>
    <dbReference type="NCBI Taxonomy" id="1097667"/>
    <lineage>
        <taxon>Bacteria</taxon>
        <taxon>Bacillati</taxon>
        <taxon>Actinomycetota</taxon>
        <taxon>Thermoleophilia</taxon>
        <taxon>Solirubrobacterales</taxon>
        <taxon>Patulibacteraceae</taxon>
        <taxon>Patulibacter</taxon>
    </lineage>
</organism>
<dbReference type="RefSeq" id="WP_007570417.1">
    <property type="nucleotide sequence ID" value="NZ_AGUD01000014.1"/>
</dbReference>
<dbReference type="PANTHER" id="PTHR21314:SF0">
    <property type="entry name" value="QUEUOSINE 5'-PHOSPHATE N-GLYCOSYLASE_HYDROLASE"/>
    <property type="match status" value="1"/>
</dbReference>
<gene>
    <name evidence="6" type="ORF">PAI11_04490</name>
</gene>
<comment type="caution">
    <text evidence="6">The sequence shown here is derived from an EMBL/GenBank/DDBJ whole genome shotgun (WGS) entry which is preliminary data.</text>
</comment>
<dbReference type="GO" id="GO:0006400">
    <property type="term" value="P:tRNA modification"/>
    <property type="evidence" value="ECO:0007669"/>
    <property type="project" value="TreeGrafter"/>
</dbReference>
<evidence type="ECO:0000256" key="2">
    <source>
        <dbReference type="ARBA" id="ARBA00035119"/>
    </source>
</evidence>
<protein>
    <recommendedName>
        <fullName evidence="3">Queuosine 5'-phosphate N-glycosylase/hydrolase</fullName>
    </recommendedName>
    <alternativeName>
        <fullName evidence="4">Queuosine-nucleotide N-glycosylase/hydrolase</fullName>
    </alternativeName>
</protein>
<dbReference type="GO" id="GO:0016787">
    <property type="term" value="F:hydrolase activity"/>
    <property type="evidence" value="ECO:0007669"/>
    <property type="project" value="UniProtKB-KW"/>
</dbReference>
<proteinExistence type="inferred from homology"/>
<evidence type="ECO:0000256" key="5">
    <source>
        <dbReference type="ARBA" id="ARBA00048204"/>
    </source>
</evidence>
<dbReference type="InterPro" id="IPR019438">
    <property type="entry name" value="Q_salvage"/>
</dbReference>
<reference evidence="6 7" key="1">
    <citation type="journal article" date="2013" name="Biodegradation">
        <title>Quantitative proteomic analysis of ibuprofen-degrading Patulibacter sp. strain I11.</title>
        <authorList>
            <person name="Almeida B."/>
            <person name="Kjeldal H."/>
            <person name="Lolas I."/>
            <person name="Knudsen A.D."/>
            <person name="Carvalho G."/>
            <person name="Nielsen K.L."/>
            <person name="Barreto Crespo M.T."/>
            <person name="Stensballe A."/>
            <person name="Nielsen J.L."/>
        </authorList>
    </citation>
    <scope>NUCLEOTIDE SEQUENCE [LARGE SCALE GENOMIC DNA]</scope>
    <source>
        <strain evidence="6 7">I11</strain>
    </source>
</reference>
<comment type="catalytic activity">
    <reaction evidence="5">
        <text>queuosine 5'-phosphate + H2O = queuine + D-ribose 5-phosphate</text>
        <dbReference type="Rhea" id="RHEA:75387"/>
        <dbReference type="ChEBI" id="CHEBI:15377"/>
        <dbReference type="ChEBI" id="CHEBI:17433"/>
        <dbReference type="ChEBI" id="CHEBI:78346"/>
        <dbReference type="ChEBI" id="CHEBI:194371"/>
    </reaction>
    <physiologicalReaction direction="left-to-right" evidence="5">
        <dbReference type="Rhea" id="RHEA:75388"/>
    </physiologicalReaction>
</comment>
<dbReference type="AlphaFoldDB" id="H0E0Z1"/>
<evidence type="ECO:0000313" key="7">
    <source>
        <dbReference type="Proteomes" id="UP000005143"/>
    </source>
</evidence>
<dbReference type="EMBL" id="AGUD01000014">
    <property type="protein sequence ID" value="EHN12652.1"/>
    <property type="molecule type" value="Genomic_DNA"/>
</dbReference>